<dbReference type="InterPro" id="IPR001087">
    <property type="entry name" value="GDSL"/>
</dbReference>
<sequence length="506" mass="56040">MAAHVWRSWVKALDVKPLDYELRLTFSVNARAKLKNPRLNDGFYGNALCVACTTSTVSRLIDGCLAETAHLVHEARLGVSEDYLRSTIDYIDLHRPKRLEFGGKLTVTQWTRFSIYESADFGWGKPIYAGPSTSLPHHKCVCSCPKEERLKPVEQWHGHVSAMEMGLSSDLTPSPPIAMYVLGDSSVDCGDNTPFYSLFHRNLSLFPCNGSDATLLPQLLAKKMRLPNTIPFYSQNGSIHGILGGVNFGSAEGTILYPGSRSYQSLNQQLRQAFDIIQLLQLQLGEETVDNFIKSSIFYLSFGKEDFIEYFLNNSSGTGFKDSSQNFTHILVNQMTNAVRNLYATNVRKIVCAGVLPLGFAPHVLLKCDSSSNSSRKACLNKINSLVLEYNRRLEENVVVISEELPEAHVIFCDVYQAMMEFMGNPKAYGIKDVKNACCGLGKYGGSSGCVSTEMACQDASTHVWWDLYNPTPAINSLLADSAWSGKPLSSICRPMNVQELLSSSV</sequence>
<dbReference type="InterPro" id="IPR051058">
    <property type="entry name" value="GDSL_Est/Lipase"/>
</dbReference>
<name>A0AAW2UQW7_SESRA</name>
<accession>A0AAW2UQW7</accession>
<keyword evidence="2" id="KW-0378">Hydrolase</keyword>
<dbReference type="GO" id="GO:0016788">
    <property type="term" value="F:hydrolase activity, acting on ester bonds"/>
    <property type="evidence" value="ECO:0007669"/>
    <property type="project" value="InterPro"/>
</dbReference>
<dbReference type="Pfam" id="PF02458">
    <property type="entry name" value="Transferase"/>
    <property type="match status" value="1"/>
</dbReference>
<keyword evidence="3" id="KW-0442">Lipid degradation</keyword>
<reference evidence="4" key="1">
    <citation type="submission" date="2020-06" db="EMBL/GenBank/DDBJ databases">
        <authorList>
            <person name="Li T."/>
            <person name="Hu X."/>
            <person name="Zhang T."/>
            <person name="Song X."/>
            <person name="Zhang H."/>
            <person name="Dai N."/>
            <person name="Sheng W."/>
            <person name="Hou X."/>
            <person name="Wei L."/>
        </authorList>
    </citation>
    <scope>NUCLEOTIDE SEQUENCE</scope>
    <source>
        <strain evidence="4">G02</strain>
        <tissue evidence="4">Leaf</tissue>
    </source>
</reference>
<dbReference type="Pfam" id="PF00657">
    <property type="entry name" value="Lipase_GDSL"/>
    <property type="match status" value="1"/>
</dbReference>
<dbReference type="InterPro" id="IPR036514">
    <property type="entry name" value="SGNH_hydro_sf"/>
</dbReference>
<comment type="similarity">
    <text evidence="1">Belongs to the 'GDSL' lipolytic enzyme family.</text>
</comment>
<dbReference type="InterPro" id="IPR023213">
    <property type="entry name" value="CAT-like_dom_sf"/>
</dbReference>
<gene>
    <name evidence="4" type="ORF">Sradi_1357900</name>
</gene>
<dbReference type="PANTHER" id="PTHR45648:SF7">
    <property type="entry name" value="OS12G0126100 PROTEIN"/>
    <property type="match status" value="1"/>
</dbReference>
<dbReference type="GO" id="GO:0016042">
    <property type="term" value="P:lipid catabolic process"/>
    <property type="evidence" value="ECO:0007669"/>
    <property type="project" value="UniProtKB-KW"/>
</dbReference>
<evidence type="ECO:0000313" key="4">
    <source>
        <dbReference type="EMBL" id="KAL0419444.1"/>
    </source>
</evidence>
<comment type="caution">
    <text evidence="4">The sequence shown here is derived from an EMBL/GenBank/DDBJ whole genome shotgun (WGS) entry which is preliminary data.</text>
</comment>
<dbReference type="EMBL" id="JACGWJ010000005">
    <property type="protein sequence ID" value="KAL0419444.1"/>
    <property type="molecule type" value="Genomic_DNA"/>
</dbReference>
<proteinExistence type="inferred from homology"/>
<dbReference type="PANTHER" id="PTHR45648">
    <property type="entry name" value="GDSL LIPASE/ACYLHYDROLASE FAMILY PROTEIN (AFU_ORTHOLOGUE AFUA_4G14700)"/>
    <property type="match status" value="1"/>
</dbReference>
<protein>
    <submittedName>
        <fullName evidence="4">Rosmarinate synthase</fullName>
    </submittedName>
</protein>
<evidence type="ECO:0000256" key="1">
    <source>
        <dbReference type="ARBA" id="ARBA00008668"/>
    </source>
</evidence>
<dbReference type="Gene3D" id="3.30.559.10">
    <property type="entry name" value="Chloramphenicol acetyltransferase-like domain"/>
    <property type="match status" value="1"/>
</dbReference>
<reference evidence="4" key="2">
    <citation type="journal article" date="2024" name="Plant">
        <title>Genomic evolution and insights into agronomic trait innovations of Sesamum species.</title>
        <authorList>
            <person name="Miao H."/>
            <person name="Wang L."/>
            <person name="Qu L."/>
            <person name="Liu H."/>
            <person name="Sun Y."/>
            <person name="Le M."/>
            <person name="Wang Q."/>
            <person name="Wei S."/>
            <person name="Zheng Y."/>
            <person name="Lin W."/>
            <person name="Duan Y."/>
            <person name="Cao H."/>
            <person name="Xiong S."/>
            <person name="Wang X."/>
            <person name="Wei L."/>
            <person name="Li C."/>
            <person name="Ma Q."/>
            <person name="Ju M."/>
            <person name="Zhao R."/>
            <person name="Li G."/>
            <person name="Mu C."/>
            <person name="Tian Q."/>
            <person name="Mei H."/>
            <person name="Zhang T."/>
            <person name="Gao T."/>
            <person name="Zhang H."/>
        </authorList>
    </citation>
    <scope>NUCLEOTIDE SEQUENCE</scope>
    <source>
        <strain evidence="4">G02</strain>
    </source>
</reference>
<evidence type="ECO:0000256" key="3">
    <source>
        <dbReference type="ARBA" id="ARBA00022963"/>
    </source>
</evidence>
<dbReference type="AlphaFoldDB" id="A0AAW2UQW7"/>
<evidence type="ECO:0000256" key="2">
    <source>
        <dbReference type="ARBA" id="ARBA00022801"/>
    </source>
</evidence>
<dbReference type="Gene3D" id="3.40.50.1110">
    <property type="entry name" value="SGNH hydrolase"/>
    <property type="match status" value="1"/>
</dbReference>
<keyword evidence="3" id="KW-0443">Lipid metabolism</keyword>
<organism evidence="4">
    <name type="scientific">Sesamum radiatum</name>
    <name type="common">Black benniseed</name>
    <dbReference type="NCBI Taxonomy" id="300843"/>
    <lineage>
        <taxon>Eukaryota</taxon>
        <taxon>Viridiplantae</taxon>
        <taxon>Streptophyta</taxon>
        <taxon>Embryophyta</taxon>
        <taxon>Tracheophyta</taxon>
        <taxon>Spermatophyta</taxon>
        <taxon>Magnoliopsida</taxon>
        <taxon>eudicotyledons</taxon>
        <taxon>Gunneridae</taxon>
        <taxon>Pentapetalae</taxon>
        <taxon>asterids</taxon>
        <taxon>lamiids</taxon>
        <taxon>Lamiales</taxon>
        <taxon>Pedaliaceae</taxon>
        <taxon>Sesamum</taxon>
    </lineage>
</organism>